<dbReference type="RefSeq" id="WP_380129406.1">
    <property type="nucleotide sequence ID" value="NZ_JBHSIU010000133.1"/>
</dbReference>
<dbReference type="SUPFAM" id="SSF48264">
    <property type="entry name" value="Cytochrome P450"/>
    <property type="match status" value="1"/>
</dbReference>
<keyword evidence="4" id="KW-1185">Reference proteome</keyword>
<dbReference type="PANTHER" id="PTHR46696:SF1">
    <property type="entry name" value="CYTOCHROME P450 YJIB-RELATED"/>
    <property type="match status" value="1"/>
</dbReference>
<keyword evidence="2" id="KW-0349">Heme</keyword>
<evidence type="ECO:0000313" key="3">
    <source>
        <dbReference type="EMBL" id="MFC5008704.1"/>
    </source>
</evidence>
<dbReference type="PRINTS" id="PR00385">
    <property type="entry name" value="P450"/>
</dbReference>
<keyword evidence="2" id="KW-0503">Monooxygenase</keyword>
<evidence type="ECO:0000313" key="4">
    <source>
        <dbReference type="Proteomes" id="UP001595912"/>
    </source>
</evidence>
<dbReference type="EMBL" id="JBHSIU010000133">
    <property type="protein sequence ID" value="MFC5008704.1"/>
    <property type="molecule type" value="Genomic_DNA"/>
</dbReference>
<reference evidence="4" key="1">
    <citation type="journal article" date="2019" name="Int. J. Syst. Evol. Microbiol.">
        <title>The Global Catalogue of Microorganisms (GCM) 10K type strain sequencing project: providing services to taxonomists for standard genome sequencing and annotation.</title>
        <authorList>
            <consortium name="The Broad Institute Genomics Platform"/>
            <consortium name="The Broad Institute Genome Sequencing Center for Infectious Disease"/>
            <person name="Wu L."/>
            <person name="Ma J."/>
        </authorList>
    </citation>
    <scope>NUCLEOTIDE SEQUENCE [LARGE SCALE GENOMIC DNA]</scope>
    <source>
        <strain evidence="4">CGMCC 4.7152</strain>
    </source>
</reference>
<name>A0ABV9WJZ3_9ACTN</name>
<organism evidence="3 4">
    <name type="scientific">Dactylosporangium cerinum</name>
    <dbReference type="NCBI Taxonomy" id="1434730"/>
    <lineage>
        <taxon>Bacteria</taxon>
        <taxon>Bacillati</taxon>
        <taxon>Actinomycetota</taxon>
        <taxon>Actinomycetes</taxon>
        <taxon>Micromonosporales</taxon>
        <taxon>Micromonosporaceae</taxon>
        <taxon>Dactylosporangium</taxon>
    </lineage>
</organism>
<dbReference type="InterPro" id="IPR001128">
    <property type="entry name" value="Cyt_P450"/>
</dbReference>
<dbReference type="Pfam" id="PF00067">
    <property type="entry name" value="p450"/>
    <property type="match status" value="1"/>
</dbReference>
<evidence type="ECO:0000256" key="2">
    <source>
        <dbReference type="RuleBase" id="RU000461"/>
    </source>
</evidence>
<gene>
    <name evidence="3" type="ORF">ACFPIJ_64175</name>
</gene>
<dbReference type="Gene3D" id="1.10.630.10">
    <property type="entry name" value="Cytochrome P450"/>
    <property type="match status" value="1"/>
</dbReference>
<accession>A0ABV9WJZ3</accession>
<dbReference type="CDD" id="cd20625">
    <property type="entry name" value="CYP164-like"/>
    <property type="match status" value="1"/>
</dbReference>
<dbReference type="Proteomes" id="UP001595912">
    <property type="component" value="Unassembled WGS sequence"/>
</dbReference>
<dbReference type="InterPro" id="IPR036396">
    <property type="entry name" value="Cyt_P450_sf"/>
</dbReference>
<dbReference type="PRINTS" id="PR00359">
    <property type="entry name" value="BP450"/>
</dbReference>
<dbReference type="PANTHER" id="PTHR46696">
    <property type="entry name" value="P450, PUTATIVE (EUROFUNG)-RELATED"/>
    <property type="match status" value="1"/>
</dbReference>
<comment type="similarity">
    <text evidence="1 2">Belongs to the cytochrome P450 family.</text>
</comment>
<dbReference type="PROSITE" id="PS00086">
    <property type="entry name" value="CYTOCHROME_P450"/>
    <property type="match status" value="1"/>
</dbReference>
<comment type="caution">
    <text evidence="3">The sequence shown here is derived from an EMBL/GenBank/DDBJ whole genome shotgun (WGS) entry which is preliminary data.</text>
</comment>
<keyword evidence="2" id="KW-0479">Metal-binding</keyword>
<keyword evidence="2" id="KW-0560">Oxidoreductase</keyword>
<keyword evidence="2" id="KW-0408">Iron</keyword>
<sequence length="413" mass="46162">MTQRSDNQLRAQMSLYYDFLKTVADQGDQYAKLLQGIEDPYPAYERIRAGGPLVRSALGVWVTGDHGVANKVLRDRRFGVRKVDGSKMPDFVSFDNSMLGLDPPDHTRLRRLTIPALNPRMADRWRPRATEICDRLIDDILAEGDRFDLMPQFAQRLPNTVIADLVGIPDEHRPRFARLSRRIAPLLDGVVSFHKVRGVNLAIDELTEMFVEIIALRKAEPADDLISQMLPAVDDGRLGMHELLPLCMFLPLAGTETTVNLIGNGVRALLQHPEQWALLREEPDHAAGAVEETLRFDPPVQQYRRVAHEEIELEGELLPVDGELAILAAAANRDPAVFPDPGRFDITRRSKSDTLSFSSGIHYCLGAALARVEAEAALRAIATRLPGLRQDGPARRRDSFIIRGLLQFPLAVQ</sequence>
<protein>
    <submittedName>
        <fullName evidence="3">Cytochrome P450</fullName>
    </submittedName>
</protein>
<dbReference type="InterPro" id="IPR017972">
    <property type="entry name" value="Cyt_P450_CS"/>
</dbReference>
<dbReference type="InterPro" id="IPR002397">
    <property type="entry name" value="Cyt_P450_B"/>
</dbReference>
<evidence type="ECO:0000256" key="1">
    <source>
        <dbReference type="ARBA" id="ARBA00010617"/>
    </source>
</evidence>
<proteinExistence type="inferred from homology"/>